<reference evidence="1 2" key="1">
    <citation type="submission" date="2020-02" db="EMBL/GenBank/DDBJ databases">
        <title>Draft genome sequence of Haematococcus lacustris strain NIES-144.</title>
        <authorList>
            <person name="Morimoto D."/>
            <person name="Nakagawa S."/>
            <person name="Yoshida T."/>
            <person name="Sawayama S."/>
        </authorList>
    </citation>
    <scope>NUCLEOTIDE SEQUENCE [LARGE SCALE GENOMIC DNA]</scope>
    <source>
        <strain evidence="1 2">NIES-144</strain>
    </source>
</reference>
<organism evidence="1 2">
    <name type="scientific">Haematococcus lacustris</name>
    <name type="common">Green alga</name>
    <name type="synonym">Haematococcus pluvialis</name>
    <dbReference type="NCBI Taxonomy" id="44745"/>
    <lineage>
        <taxon>Eukaryota</taxon>
        <taxon>Viridiplantae</taxon>
        <taxon>Chlorophyta</taxon>
        <taxon>core chlorophytes</taxon>
        <taxon>Chlorophyceae</taxon>
        <taxon>CS clade</taxon>
        <taxon>Chlamydomonadales</taxon>
        <taxon>Haematococcaceae</taxon>
        <taxon>Haematococcus</taxon>
    </lineage>
</organism>
<sequence>MRSLAPALRQGSASQLGVKPCEAQVEKPAADTQGAGVLPEEVAKEEVWWQGMNSTAIDPVIAGSPHGRLRLRLGKPAGRVWLSKASDSGPILDHSQLMGGLLLLPELCWKSGRQSAVHGPVMLE</sequence>
<proteinExistence type="predicted"/>
<evidence type="ECO:0000313" key="1">
    <source>
        <dbReference type="EMBL" id="GFH11167.1"/>
    </source>
</evidence>
<gene>
    <name evidence="1" type="ORF">HaLaN_06621</name>
</gene>
<name>A0A699YLK2_HAELA</name>
<protein>
    <submittedName>
        <fullName evidence="1">Uncharacterized protein</fullName>
    </submittedName>
</protein>
<dbReference type="Proteomes" id="UP000485058">
    <property type="component" value="Unassembled WGS sequence"/>
</dbReference>
<accession>A0A699YLK2</accession>
<comment type="caution">
    <text evidence="1">The sequence shown here is derived from an EMBL/GenBank/DDBJ whole genome shotgun (WGS) entry which is preliminary data.</text>
</comment>
<dbReference type="AlphaFoldDB" id="A0A699YLK2"/>
<evidence type="ECO:0000313" key="2">
    <source>
        <dbReference type="Proteomes" id="UP000485058"/>
    </source>
</evidence>
<keyword evidence="2" id="KW-1185">Reference proteome</keyword>
<dbReference type="EMBL" id="BLLF01000380">
    <property type="protein sequence ID" value="GFH11167.1"/>
    <property type="molecule type" value="Genomic_DNA"/>
</dbReference>